<dbReference type="Proteomes" id="UP000053989">
    <property type="component" value="Unassembled WGS sequence"/>
</dbReference>
<dbReference type="AlphaFoldDB" id="A0A0C2ZZ73"/>
<evidence type="ECO:0000313" key="1">
    <source>
        <dbReference type="EMBL" id="KIM57742.1"/>
    </source>
</evidence>
<keyword evidence="2" id="KW-1185">Reference proteome</keyword>
<dbReference type="InParanoid" id="A0A0C2ZZ73"/>
<protein>
    <submittedName>
        <fullName evidence="1">Uncharacterized protein</fullName>
    </submittedName>
</protein>
<reference evidence="2" key="2">
    <citation type="submission" date="2015-01" db="EMBL/GenBank/DDBJ databases">
        <title>Evolutionary Origins and Diversification of the Mycorrhizal Mutualists.</title>
        <authorList>
            <consortium name="DOE Joint Genome Institute"/>
            <consortium name="Mycorrhizal Genomics Consortium"/>
            <person name="Kohler A."/>
            <person name="Kuo A."/>
            <person name="Nagy L.G."/>
            <person name="Floudas D."/>
            <person name="Copeland A."/>
            <person name="Barry K.W."/>
            <person name="Cichocki N."/>
            <person name="Veneault-Fourrey C."/>
            <person name="LaButti K."/>
            <person name="Lindquist E.A."/>
            <person name="Lipzen A."/>
            <person name="Lundell T."/>
            <person name="Morin E."/>
            <person name="Murat C."/>
            <person name="Riley R."/>
            <person name="Ohm R."/>
            <person name="Sun H."/>
            <person name="Tunlid A."/>
            <person name="Henrissat B."/>
            <person name="Grigoriev I.V."/>
            <person name="Hibbett D.S."/>
            <person name="Martin F."/>
        </authorList>
    </citation>
    <scope>NUCLEOTIDE SEQUENCE [LARGE SCALE GENOMIC DNA]</scope>
    <source>
        <strain evidence="2">Foug A</strain>
    </source>
</reference>
<gene>
    <name evidence="1" type="ORF">SCLCIDRAFT_129735</name>
</gene>
<accession>A0A0C2ZZ73</accession>
<reference evidence="1 2" key="1">
    <citation type="submission" date="2014-04" db="EMBL/GenBank/DDBJ databases">
        <authorList>
            <consortium name="DOE Joint Genome Institute"/>
            <person name="Kuo A."/>
            <person name="Kohler A."/>
            <person name="Nagy L.G."/>
            <person name="Floudas D."/>
            <person name="Copeland A."/>
            <person name="Barry K.W."/>
            <person name="Cichocki N."/>
            <person name="Veneault-Fourrey C."/>
            <person name="LaButti K."/>
            <person name="Lindquist E.A."/>
            <person name="Lipzen A."/>
            <person name="Lundell T."/>
            <person name="Morin E."/>
            <person name="Murat C."/>
            <person name="Sun H."/>
            <person name="Tunlid A."/>
            <person name="Henrissat B."/>
            <person name="Grigoriev I.V."/>
            <person name="Hibbett D.S."/>
            <person name="Martin F."/>
            <person name="Nordberg H.P."/>
            <person name="Cantor M.N."/>
            <person name="Hua S.X."/>
        </authorList>
    </citation>
    <scope>NUCLEOTIDE SEQUENCE [LARGE SCALE GENOMIC DNA]</scope>
    <source>
        <strain evidence="1 2">Foug A</strain>
    </source>
</reference>
<name>A0A0C2ZZ73_9AGAM</name>
<organism evidence="1 2">
    <name type="scientific">Scleroderma citrinum Foug A</name>
    <dbReference type="NCBI Taxonomy" id="1036808"/>
    <lineage>
        <taxon>Eukaryota</taxon>
        <taxon>Fungi</taxon>
        <taxon>Dikarya</taxon>
        <taxon>Basidiomycota</taxon>
        <taxon>Agaricomycotina</taxon>
        <taxon>Agaricomycetes</taxon>
        <taxon>Agaricomycetidae</taxon>
        <taxon>Boletales</taxon>
        <taxon>Sclerodermatineae</taxon>
        <taxon>Sclerodermataceae</taxon>
        <taxon>Scleroderma</taxon>
    </lineage>
</organism>
<feature type="non-terminal residue" evidence="1">
    <location>
        <position position="1"/>
    </location>
</feature>
<dbReference type="HOGENOM" id="CLU_006344_16_1_1"/>
<dbReference type="EMBL" id="KN822096">
    <property type="protein sequence ID" value="KIM57742.1"/>
    <property type="molecule type" value="Genomic_DNA"/>
</dbReference>
<dbReference type="STRING" id="1036808.A0A0C2ZZ73"/>
<sequence length="120" mass="13743">YSFNSAVATFYAPSDLSGVNGMHQQCIHASSLWRNGSSHYDCVFVEKDPTLPGFQGIFVAQVLLFFSFHYQNVYYPCALVQWFTPIESGPYAKIGMWIVEHEYDEFDNHLVNIIHLDSIL</sequence>
<dbReference type="OrthoDB" id="3187773at2759"/>
<evidence type="ECO:0000313" key="2">
    <source>
        <dbReference type="Proteomes" id="UP000053989"/>
    </source>
</evidence>
<proteinExistence type="predicted"/>